<evidence type="ECO:0000256" key="1">
    <source>
        <dbReference type="SAM" id="MobiDB-lite"/>
    </source>
</evidence>
<dbReference type="RefSeq" id="WP_249513465.1">
    <property type="nucleotide sequence ID" value="NZ_CP093365.1"/>
</dbReference>
<proteinExistence type="predicted"/>
<reference evidence="2 3" key="1">
    <citation type="journal article" date="2022" name="Int. J. Syst. Evol. Microbiol.">
        <title>Apilactobacillus apisilvae sp. nov., Nicolia spurrieriana gen. nov. sp. nov., Bombilactobacillus folatiphilus sp. nov. and Bombilactobacillus thymidiniphilus sp. nov., four new lactic acid bacterial isolates from stingless bees Tetragonula carbonaria and Austroplebeia australis.</title>
        <authorList>
            <person name="Oliphant S.A."/>
            <person name="Watson-Haigh N.S."/>
            <person name="Sumby K.M."/>
            <person name="Gardner J."/>
            <person name="Groom S."/>
            <person name="Jiranek V."/>
        </authorList>
    </citation>
    <scope>NUCLEOTIDE SEQUENCE [LARGE SCALE GENOMIC DNA]</scope>
    <source>
        <strain evidence="2 3">SG4_A1</strain>
    </source>
</reference>
<evidence type="ECO:0008006" key="4">
    <source>
        <dbReference type="Google" id="ProtNLM"/>
    </source>
</evidence>
<dbReference type="Proteomes" id="UP000831947">
    <property type="component" value="Chromosome"/>
</dbReference>
<protein>
    <recommendedName>
        <fullName evidence="4">WxL domain-containing protein</fullName>
    </recommendedName>
</protein>
<evidence type="ECO:0000313" key="3">
    <source>
        <dbReference type="Proteomes" id="UP000831947"/>
    </source>
</evidence>
<dbReference type="EMBL" id="CP093365">
    <property type="protein sequence ID" value="UQS84281.1"/>
    <property type="molecule type" value="Genomic_DNA"/>
</dbReference>
<evidence type="ECO:0000313" key="2">
    <source>
        <dbReference type="EMBL" id="UQS84281.1"/>
    </source>
</evidence>
<gene>
    <name evidence="2" type="ORF">MOO47_03790</name>
</gene>
<sequence>MFKIKSVLSFVITFTIVLLTQVSVIHADLLNPKNTNDEIISFYTKQEPLQKTPTFSIQSLIKGSPLLKVSSRDVAYPNKPDYSTPDPNIPVNDANQPIIEASKISPDNVVPNGNNTDLIYPENPSDDNLANTDTYTVYVSNAYQFLEAIFDLRASGVTNSENDPGTQEKSVSHISKIVLTKDIDLTNLPQAIKNEYPLQWMGDYADVYTRHFKLTIDGQDPQNKNIEHTINLGAYGFALSGDARNGSGKNTELYKEDWTWKNIHMYGQSWWGPTAANTGYSENAEHPEYTNKTLLDLGGYTKLNFANCTYIGCQLHNSYSDRSNALVTIKGRVSASSVRDFKYNNKQYVCEDKNQQIFEASKIRFEKNSYFTGYTYDGNAISLNSVSQKDASDSTVKATSSMTLEDGAKVFIYPHGDSSMENSGYTPYGMPYAVITQASNSQLTLKGDSQLNIISNDAPAKGQYVGDSNSLYTQFNDSTLADNPTLRQSNNLAGAIYLNQTNQVRYIKDDSGSPSVNIESNDQTNMNYDDSSTTTETGANGLNKYENGSQDDAANMLQNDTITAPNDIGDETSYDNNYSQYVNYLYSKGQDQSSTGATLNSAPLVAFDGTGNLLLDHGTFSIQTHNMHDFGGANVGIDPGRSGSIMYIGSQSKVTIKKDGIFRLLVNGSYPDGQSGGVVNLLTAANGLSLKISNPQEVTLDAGPNTNPDTHIVYVQGGNQTKGGGDVDLSDSTFSAWGNTSPITSPAGANLGSTPNKDVQVLNVPVQRIDVPFTYWAIPANLFQNGTNAVYARNQSADNSDLLNLNNALSAMNGKEFHKIQFGKLDSPKINNQNVYVIPHHPDKSDKGNTIISGTITHFDGDTPFTPTVPKISLSIKRADGTVYDLGDSTNPDQAYGIPATNQLVPVTPNILGRDSAGEQTGLPDTLGSLTNVTNPVPKYLNTASTKDKPTPLTMTAHADDGTDHSYKDYYDYKINVQQAIDNYNKDNPDHKITSLKADDTVQVGTVTNFQSTPLQNVAITNLFLDTTKHVDQYLIGDKVHVPVTYFDGDPDSKKISLSGSVTDNNQKQPLVDSINLADDYNHKSDVTQNWDLANITNSVDTADSHHTLDFSGQDDLTPANKYPFNDSDTLTYNYQVLPYPKYSGNKTLTRVNRDGHTVTEGANTLQTVFTPQAQHSLDKVKFDLGKLDGNVSKIDTNNPLTITATEPDDSSGTYTITNPSPDGNTTGLLTGTDFGLSSASFPAGTKFIVKQPINITAKTGSFDPSNDVLSTTDANDKTITLATSTPTSYVMGEGDVLLTVPNQLNFAATIRHRKQNIYPKSATTPQVSLKNNYSSALNITLTAKLTGTSNSKLKNLFFFKTDDSELPLNSDVTALSSKLLTSKNTKTLDLYSSSSGSTAKKFGPYLGMPADDSSLKGLSNQSNTATLTWTAINSLPFQ</sequence>
<keyword evidence="3" id="KW-1185">Reference proteome</keyword>
<feature type="region of interest" description="Disordered" evidence="1">
    <location>
        <begin position="510"/>
        <end position="541"/>
    </location>
</feature>
<name>A0ABY4PEV2_9LACO</name>
<accession>A0ABY4PEV2</accession>
<organism evidence="2 3">
    <name type="scientific">Bombilactobacillus thymidiniphilus</name>
    <dbReference type="NCBI Taxonomy" id="2923363"/>
    <lineage>
        <taxon>Bacteria</taxon>
        <taxon>Bacillati</taxon>
        <taxon>Bacillota</taxon>
        <taxon>Bacilli</taxon>
        <taxon>Lactobacillales</taxon>
        <taxon>Lactobacillaceae</taxon>
        <taxon>Bombilactobacillus</taxon>
    </lineage>
</organism>
<feature type="compositionally biased region" description="Polar residues" evidence="1">
    <location>
        <begin position="512"/>
        <end position="541"/>
    </location>
</feature>